<feature type="transmembrane region" description="Helical" evidence="11">
    <location>
        <begin position="168"/>
        <end position="191"/>
    </location>
</feature>
<dbReference type="InterPro" id="IPR032816">
    <property type="entry name" value="VTT_dom"/>
</dbReference>
<dbReference type="PANTHER" id="PTHR47549">
    <property type="entry name" value="GOLGI APPARATUS MEMBRANE PROTEIN TVP38-RELATED"/>
    <property type="match status" value="1"/>
</dbReference>
<dbReference type="PANTHER" id="PTHR47549:SF2">
    <property type="entry name" value="GOLGI APPARATUS MEMBRANE PROTEIN TVP38"/>
    <property type="match status" value="1"/>
</dbReference>
<dbReference type="Pfam" id="PF09335">
    <property type="entry name" value="VTT_dom"/>
    <property type="match status" value="1"/>
</dbReference>
<dbReference type="EMBL" id="ML179105">
    <property type="protein sequence ID" value="THV00371.1"/>
    <property type="molecule type" value="Genomic_DNA"/>
</dbReference>
<dbReference type="AlphaFoldDB" id="A0A4S8MDB5"/>
<keyword evidence="6 11" id="KW-0812">Transmembrane</keyword>
<evidence type="ECO:0000256" key="10">
    <source>
        <dbReference type="SAM" id="MobiDB-lite"/>
    </source>
</evidence>
<feature type="transmembrane region" description="Helical" evidence="11">
    <location>
        <begin position="288"/>
        <end position="307"/>
    </location>
</feature>
<evidence type="ECO:0000313" key="13">
    <source>
        <dbReference type="EMBL" id="THV00371.1"/>
    </source>
</evidence>
<dbReference type="InterPro" id="IPR051076">
    <property type="entry name" value="Golgi_membrane_TVP38/TMEM64"/>
</dbReference>
<evidence type="ECO:0000256" key="8">
    <source>
        <dbReference type="ARBA" id="ARBA00023034"/>
    </source>
</evidence>
<feature type="region of interest" description="Disordered" evidence="10">
    <location>
        <begin position="1"/>
        <end position="24"/>
    </location>
</feature>
<evidence type="ECO:0000256" key="1">
    <source>
        <dbReference type="ARBA" id="ARBA00002978"/>
    </source>
</evidence>
<evidence type="ECO:0000256" key="5">
    <source>
        <dbReference type="ARBA" id="ARBA00020673"/>
    </source>
</evidence>
<evidence type="ECO:0000259" key="12">
    <source>
        <dbReference type="Pfam" id="PF09335"/>
    </source>
</evidence>
<comment type="function">
    <text evidence="1">Golgi membrane protein involved in vesicular trafficking and spindle migration.</text>
</comment>
<comment type="subcellular location">
    <subcellularLocation>
        <location evidence="2">Golgi apparatus membrane</location>
        <topology evidence="2">Multi-pass membrane protein</topology>
    </subcellularLocation>
</comment>
<organism evidence="13 14">
    <name type="scientific">Dendrothele bispora (strain CBS 962.96)</name>
    <dbReference type="NCBI Taxonomy" id="1314807"/>
    <lineage>
        <taxon>Eukaryota</taxon>
        <taxon>Fungi</taxon>
        <taxon>Dikarya</taxon>
        <taxon>Basidiomycota</taxon>
        <taxon>Agaricomycotina</taxon>
        <taxon>Agaricomycetes</taxon>
        <taxon>Agaricomycetidae</taxon>
        <taxon>Agaricales</taxon>
        <taxon>Agaricales incertae sedis</taxon>
        <taxon>Dendrothele</taxon>
    </lineage>
</organism>
<evidence type="ECO:0000256" key="9">
    <source>
        <dbReference type="ARBA" id="ARBA00023136"/>
    </source>
</evidence>
<feature type="compositionally biased region" description="Low complexity" evidence="10">
    <location>
        <begin position="1"/>
        <end position="18"/>
    </location>
</feature>
<evidence type="ECO:0000256" key="7">
    <source>
        <dbReference type="ARBA" id="ARBA00022989"/>
    </source>
</evidence>
<name>A0A4S8MDB5_DENBC</name>
<keyword evidence="8" id="KW-0333">Golgi apparatus</keyword>
<sequence>MQGHHPSPSFGSQSQSPQLLAPAPTRPKNLVAIPLGSISAGSQQVMSDSKSAPSLQSIPNETLSRDLITRTPSPTPSEAEALEQKITIGLVNKKKMGNPAKNWWIYVVILIVVAAIALFVIFRDDILRGLEPAAHWLHDTPGGWVIPIVILIVLSFPPLFGHEIVIMLCGLVWGLGIGFGIVAAGTLLGELANFYVFRFFSKRSKKFERRISYACLVRVVQDGGFWIALMIRYSWIPAHLTTTIFAFCEMSSLVFLAAAILSLPKQLVTVFLGVSFGDNTGNKTNKKITIPVVVVGVVVGIVAFRFVNYRINKVKDQVIYERRKERCVND</sequence>
<evidence type="ECO:0000256" key="2">
    <source>
        <dbReference type="ARBA" id="ARBA00004653"/>
    </source>
</evidence>
<proteinExistence type="inferred from homology"/>
<feature type="transmembrane region" description="Helical" evidence="11">
    <location>
        <begin position="103"/>
        <end position="122"/>
    </location>
</feature>
<feature type="transmembrane region" description="Helical" evidence="11">
    <location>
        <begin position="142"/>
        <end position="161"/>
    </location>
</feature>
<evidence type="ECO:0000256" key="3">
    <source>
        <dbReference type="ARBA" id="ARBA00008640"/>
    </source>
</evidence>
<keyword evidence="14" id="KW-1185">Reference proteome</keyword>
<dbReference type="Proteomes" id="UP000297245">
    <property type="component" value="Unassembled WGS sequence"/>
</dbReference>
<evidence type="ECO:0000256" key="4">
    <source>
        <dbReference type="ARBA" id="ARBA00013533"/>
    </source>
</evidence>
<reference evidence="13 14" key="1">
    <citation type="journal article" date="2019" name="Nat. Ecol. Evol.">
        <title>Megaphylogeny resolves global patterns of mushroom evolution.</title>
        <authorList>
            <person name="Varga T."/>
            <person name="Krizsan K."/>
            <person name="Foldi C."/>
            <person name="Dima B."/>
            <person name="Sanchez-Garcia M."/>
            <person name="Sanchez-Ramirez S."/>
            <person name="Szollosi G.J."/>
            <person name="Szarkandi J.G."/>
            <person name="Papp V."/>
            <person name="Albert L."/>
            <person name="Andreopoulos W."/>
            <person name="Angelini C."/>
            <person name="Antonin V."/>
            <person name="Barry K.W."/>
            <person name="Bougher N.L."/>
            <person name="Buchanan P."/>
            <person name="Buyck B."/>
            <person name="Bense V."/>
            <person name="Catcheside P."/>
            <person name="Chovatia M."/>
            <person name="Cooper J."/>
            <person name="Damon W."/>
            <person name="Desjardin D."/>
            <person name="Finy P."/>
            <person name="Geml J."/>
            <person name="Haridas S."/>
            <person name="Hughes K."/>
            <person name="Justo A."/>
            <person name="Karasinski D."/>
            <person name="Kautmanova I."/>
            <person name="Kiss B."/>
            <person name="Kocsube S."/>
            <person name="Kotiranta H."/>
            <person name="LaButti K.M."/>
            <person name="Lechner B.E."/>
            <person name="Liimatainen K."/>
            <person name="Lipzen A."/>
            <person name="Lukacs Z."/>
            <person name="Mihaltcheva S."/>
            <person name="Morgado L.N."/>
            <person name="Niskanen T."/>
            <person name="Noordeloos M.E."/>
            <person name="Ohm R.A."/>
            <person name="Ortiz-Santana B."/>
            <person name="Ovrebo C."/>
            <person name="Racz N."/>
            <person name="Riley R."/>
            <person name="Savchenko A."/>
            <person name="Shiryaev A."/>
            <person name="Soop K."/>
            <person name="Spirin V."/>
            <person name="Szebenyi C."/>
            <person name="Tomsovsky M."/>
            <person name="Tulloss R.E."/>
            <person name="Uehling J."/>
            <person name="Grigoriev I.V."/>
            <person name="Vagvolgyi C."/>
            <person name="Papp T."/>
            <person name="Martin F.M."/>
            <person name="Miettinen O."/>
            <person name="Hibbett D.S."/>
            <person name="Nagy L.G."/>
        </authorList>
    </citation>
    <scope>NUCLEOTIDE SEQUENCE [LARGE SCALE GENOMIC DNA]</scope>
    <source>
        <strain evidence="13 14">CBS 962.96</strain>
    </source>
</reference>
<dbReference type="OrthoDB" id="166803at2759"/>
<dbReference type="GO" id="GO:0000139">
    <property type="term" value="C:Golgi membrane"/>
    <property type="evidence" value="ECO:0007669"/>
    <property type="project" value="UniProtKB-SubCell"/>
</dbReference>
<evidence type="ECO:0000256" key="11">
    <source>
        <dbReference type="SAM" id="Phobius"/>
    </source>
</evidence>
<accession>A0A4S8MDB5</accession>
<evidence type="ECO:0000256" key="6">
    <source>
        <dbReference type="ARBA" id="ARBA00022692"/>
    </source>
</evidence>
<keyword evidence="7 11" id="KW-1133">Transmembrane helix</keyword>
<feature type="transmembrane region" description="Helical" evidence="11">
    <location>
        <begin position="243"/>
        <end position="263"/>
    </location>
</feature>
<feature type="domain" description="VTT" evidence="12">
    <location>
        <begin position="162"/>
        <end position="274"/>
    </location>
</feature>
<comment type="similarity">
    <text evidence="3">Belongs to the TVP38/TMEM64 family.</text>
</comment>
<keyword evidence="9 11" id="KW-0472">Membrane</keyword>
<evidence type="ECO:0000313" key="14">
    <source>
        <dbReference type="Proteomes" id="UP000297245"/>
    </source>
</evidence>
<protein>
    <recommendedName>
        <fullName evidence="4">Golgi apparatus membrane protein TVP38</fullName>
    </recommendedName>
    <alternativeName>
        <fullName evidence="5">Golgi apparatus membrane protein tvp38</fullName>
    </alternativeName>
</protein>
<gene>
    <name evidence="13" type="ORF">K435DRAFT_458830</name>
</gene>